<gene>
    <name evidence="1" type="ORF">LCGC14_1704470</name>
</gene>
<comment type="caution">
    <text evidence="1">The sequence shown here is derived from an EMBL/GenBank/DDBJ whole genome shotgun (WGS) entry which is preliminary data.</text>
</comment>
<organism evidence="1">
    <name type="scientific">marine sediment metagenome</name>
    <dbReference type="NCBI Taxonomy" id="412755"/>
    <lineage>
        <taxon>unclassified sequences</taxon>
        <taxon>metagenomes</taxon>
        <taxon>ecological metagenomes</taxon>
    </lineage>
</organism>
<accession>A0A0F9KH46</accession>
<evidence type="ECO:0008006" key="2">
    <source>
        <dbReference type="Google" id="ProtNLM"/>
    </source>
</evidence>
<evidence type="ECO:0000313" key="1">
    <source>
        <dbReference type="EMBL" id="KKM14605.1"/>
    </source>
</evidence>
<sequence>MSFKSFLKPREYQEYMVRELNSLMERANYGGYVGGFEFMEAMPTLQRSAAMATRLALRKPAVGRKAIQQTYGRFEASFGSFGDVMRNEMWKGLKGSAKSEVDLMEIARHIDRMTGVMSSKGLGLGKTQRDFEQAFMFFAPRYTRAGFALVGDMLKGGFTGDQARKALGSMMAAGAIIYAGTAKAMGQEPNFDPTSGKFMTIEITDPVTGTTRHFGIGGMMTSMMRFGADVAASATGQGLNEPLDFVKMSRFDNPFLKFMFSKSAPLTGFTEGMMFGHNYFGEPFENPSDYASFLGEQVMPIALQSAFMEKEGLSPTAILAEELGMRTFPRSDWEKRNNLRDQLAQATYGVDWEQVGLQYGELAQLQIERGSPELQVATEQATETTGKMARGEGLVWDSWRKEGKAVEERYRQSIMTASAEFSAIGDGTTFREKVDEAAAIRRAMYGQREQSPEYAEINQYFSQPMTPEQMARMNPKDIARREYYQLMYTPDMYDQFGNYRFDEADRREQLFVQRYGKGMLDYVEDYMGAKWDEPPALQALKAARDVLRPYWDIEREVWSQLPPELKKISDQIKILERTDPITAKKMLFSYPQIVFVRRRIALFKRQLKATNPEIATALARFYRY</sequence>
<dbReference type="AlphaFoldDB" id="A0A0F9KH46"/>
<reference evidence="1" key="1">
    <citation type="journal article" date="2015" name="Nature">
        <title>Complex archaea that bridge the gap between prokaryotes and eukaryotes.</title>
        <authorList>
            <person name="Spang A."/>
            <person name="Saw J.H."/>
            <person name="Jorgensen S.L."/>
            <person name="Zaremba-Niedzwiedzka K."/>
            <person name="Martijn J."/>
            <person name="Lind A.E."/>
            <person name="van Eijk R."/>
            <person name="Schleper C."/>
            <person name="Guy L."/>
            <person name="Ettema T.J."/>
        </authorList>
    </citation>
    <scope>NUCLEOTIDE SEQUENCE</scope>
</reference>
<name>A0A0F9KH46_9ZZZZ</name>
<proteinExistence type="predicted"/>
<protein>
    <recommendedName>
        <fullName evidence="2">Large polyvalent protein associated domain-containing protein</fullName>
    </recommendedName>
</protein>
<dbReference type="EMBL" id="LAZR01015108">
    <property type="protein sequence ID" value="KKM14605.1"/>
    <property type="molecule type" value="Genomic_DNA"/>
</dbReference>